<dbReference type="STRING" id="1205910.B005_4404"/>
<protein>
    <submittedName>
        <fullName evidence="1">Uncharacterized protein</fullName>
    </submittedName>
</protein>
<organism evidence="1 2">
    <name type="scientific">Nocardiopsis alba (strain ATCC BAA-2165 / BE74)</name>
    <dbReference type="NCBI Taxonomy" id="1205910"/>
    <lineage>
        <taxon>Bacteria</taxon>
        <taxon>Bacillati</taxon>
        <taxon>Actinomycetota</taxon>
        <taxon>Actinomycetes</taxon>
        <taxon>Streptosporangiales</taxon>
        <taxon>Nocardiopsidaceae</taxon>
        <taxon>Nocardiopsis</taxon>
    </lineage>
</organism>
<dbReference type="AlphaFoldDB" id="J7LB71"/>
<dbReference type="HOGENOM" id="CLU_3346465_0_0_11"/>
<accession>J7LB71</accession>
<sequence length="37" mass="4125">MSLVVVGRVRRTCVGIMLTVFSLGWSGKFDPGLDRDR</sequence>
<reference evidence="1 2" key="1">
    <citation type="journal article" date="2012" name="J. Bacteriol.">
        <title>Whole-Genome Sequence of Nocardiopsis alba Strain ATCC BAA-2165, Associated with Honeybees.</title>
        <authorList>
            <person name="Qiao J."/>
            <person name="Chen L."/>
            <person name="Li Y."/>
            <person name="Wang J."/>
            <person name="Zhang W."/>
            <person name="Chen S."/>
        </authorList>
    </citation>
    <scope>NUCLEOTIDE SEQUENCE [LARGE SCALE GENOMIC DNA]</scope>
    <source>
        <strain evidence="2">ATCC BAA-2165 / BE74</strain>
    </source>
</reference>
<gene>
    <name evidence="1" type="ordered locus">B005_4404</name>
</gene>
<proteinExistence type="predicted"/>
<name>J7LB71_NOCAA</name>
<dbReference type="EMBL" id="CP003788">
    <property type="protein sequence ID" value="AFR09941.1"/>
    <property type="molecule type" value="Genomic_DNA"/>
</dbReference>
<dbReference type="Proteomes" id="UP000003779">
    <property type="component" value="Chromosome"/>
</dbReference>
<evidence type="ECO:0000313" key="2">
    <source>
        <dbReference type="Proteomes" id="UP000003779"/>
    </source>
</evidence>
<evidence type="ECO:0000313" key="1">
    <source>
        <dbReference type="EMBL" id="AFR09941.1"/>
    </source>
</evidence>
<reference evidence="2" key="2">
    <citation type="submission" date="2012-08" db="EMBL/GenBank/DDBJ databases">
        <title>Whole-genome sequence of Nocardiopsis alba strain ATCC BAA-2165 associated with honeybees.</title>
        <authorList>
            <person name="Qiao J."/>
            <person name="Chen L."/>
            <person name="Li Y."/>
            <person name="Wang J."/>
            <person name="Zhang W."/>
            <person name="Chen S."/>
        </authorList>
    </citation>
    <scope>NUCLEOTIDE SEQUENCE [LARGE SCALE GENOMIC DNA]</scope>
    <source>
        <strain evidence="2">ATCC BAA-2165 / BE74</strain>
    </source>
</reference>
<dbReference type="KEGG" id="nal:B005_4404"/>